<organism evidence="1 2">
    <name type="scientific">Theobroma cacao</name>
    <name type="common">Cacao</name>
    <name type="synonym">Cocoa</name>
    <dbReference type="NCBI Taxonomy" id="3641"/>
    <lineage>
        <taxon>Eukaryota</taxon>
        <taxon>Viridiplantae</taxon>
        <taxon>Streptophyta</taxon>
        <taxon>Embryophyta</taxon>
        <taxon>Tracheophyta</taxon>
        <taxon>Spermatophyta</taxon>
        <taxon>Magnoliopsida</taxon>
        <taxon>eudicotyledons</taxon>
        <taxon>Gunneridae</taxon>
        <taxon>Pentapetalae</taxon>
        <taxon>rosids</taxon>
        <taxon>malvids</taxon>
        <taxon>Malvales</taxon>
        <taxon>Malvaceae</taxon>
        <taxon>Byttnerioideae</taxon>
        <taxon>Theobroma</taxon>
    </lineage>
</organism>
<proteinExistence type="predicted"/>
<accession>A0A061GMK5</accession>
<gene>
    <name evidence="1" type="ORF">TCM_038106</name>
</gene>
<dbReference type="InParanoid" id="A0A061GMK5"/>
<evidence type="ECO:0000313" key="1">
    <source>
        <dbReference type="EMBL" id="EOY31100.1"/>
    </source>
</evidence>
<dbReference type="Gramene" id="EOY31100">
    <property type="protein sequence ID" value="EOY31100"/>
    <property type="gene ID" value="TCM_038106"/>
</dbReference>
<keyword evidence="2" id="KW-1185">Reference proteome</keyword>
<dbReference type="EMBL" id="CM001887">
    <property type="protein sequence ID" value="EOY31100.1"/>
    <property type="molecule type" value="Genomic_DNA"/>
</dbReference>
<dbReference type="Proteomes" id="UP000026915">
    <property type="component" value="Chromosome 9"/>
</dbReference>
<dbReference type="AlphaFoldDB" id="A0A061GMK5"/>
<name>A0A061GMK5_THECC</name>
<dbReference type="HOGENOM" id="CLU_3110301_0_0_1"/>
<reference evidence="1 2" key="1">
    <citation type="journal article" date="2013" name="Genome Biol.">
        <title>The genome sequence of the most widely cultivated cacao type and its use to identify candidate genes regulating pod color.</title>
        <authorList>
            <person name="Motamayor J.C."/>
            <person name="Mockaitis K."/>
            <person name="Schmutz J."/>
            <person name="Haiminen N."/>
            <person name="Iii D.L."/>
            <person name="Cornejo O."/>
            <person name="Findley S.D."/>
            <person name="Zheng P."/>
            <person name="Utro F."/>
            <person name="Royaert S."/>
            <person name="Saski C."/>
            <person name="Jenkins J."/>
            <person name="Podicheti R."/>
            <person name="Zhao M."/>
            <person name="Scheffler B.E."/>
            <person name="Stack J.C."/>
            <person name="Feltus F.A."/>
            <person name="Mustiga G.M."/>
            <person name="Amores F."/>
            <person name="Phillips W."/>
            <person name="Marelli J.P."/>
            <person name="May G.D."/>
            <person name="Shapiro H."/>
            <person name="Ma J."/>
            <person name="Bustamante C.D."/>
            <person name="Schnell R.J."/>
            <person name="Main D."/>
            <person name="Gilbert D."/>
            <person name="Parida L."/>
            <person name="Kuhn D.N."/>
        </authorList>
    </citation>
    <scope>NUCLEOTIDE SEQUENCE [LARGE SCALE GENOMIC DNA]</scope>
    <source>
        <strain evidence="2">cv. Matina 1-6</strain>
    </source>
</reference>
<evidence type="ECO:0000313" key="2">
    <source>
        <dbReference type="Proteomes" id="UP000026915"/>
    </source>
</evidence>
<sequence length="51" mass="5775">MLCCQRYHLRTNDISNSNGSNGLPRPYTSFFFFVSSGKMHINSALHPISNI</sequence>
<protein>
    <submittedName>
        <fullName evidence="1">Uncharacterized protein</fullName>
    </submittedName>
</protein>